<dbReference type="Gene3D" id="3.40.50.1820">
    <property type="entry name" value="alpha/beta hydrolase"/>
    <property type="match status" value="1"/>
</dbReference>
<dbReference type="PRINTS" id="PR00111">
    <property type="entry name" value="ABHYDROLASE"/>
</dbReference>
<sequence length="325" mass="36620">MSLRRIIKTVALVAAVLLSGLLVWLWPDPYRIVRADFDRQRWMAGLKERRALIDGDRWVYAYNEDAPDDAPSVVMIHGFTGSKENWYPLARRLRGRYRLYIPDLPGWGESSRKEGADYGFVAQSHRVAAFAEHIAHRRGREVVLLGHSMGGGIVALTAARYPFDIHRVGLFDAAGVRFKDNAFGEAVLAGKNPFAVNDRASLRRYIDTVFYDPSTKPMIPWPIDGIYIDRRRRDAAFEQAVLSRIGRSEERFMPGEEAANIDQPTLLLWCRQDAVIDDSALDLYAAKLPQAQRVLLDGCGHMSVVERPDQSADAVDQLIAKGQAR</sequence>
<accession>A0ABY3XEF3</accession>
<dbReference type="InterPro" id="IPR000073">
    <property type="entry name" value="AB_hydrolase_1"/>
</dbReference>
<evidence type="ECO:0000259" key="1">
    <source>
        <dbReference type="Pfam" id="PF12697"/>
    </source>
</evidence>
<dbReference type="PANTHER" id="PTHR43798:SF5">
    <property type="entry name" value="MONOACYLGLYCEROL LIPASE ABHD6"/>
    <property type="match status" value="1"/>
</dbReference>
<dbReference type="RefSeq" id="WP_057944411.1">
    <property type="nucleotide sequence ID" value="NZ_CP011131.1"/>
</dbReference>
<reference evidence="2 3" key="1">
    <citation type="submission" date="2022-03" db="EMBL/GenBank/DDBJ databases">
        <title>Complete genome sequence of Lysobacter capsici VKM B-2533 and Lysobacter gummosus 10.1.1, promising sources of lytic agents.</title>
        <authorList>
            <person name="Tarlachkov S.V."/>
            <person name="Kudryakova I.V."/>
            <person name="Afoshin A.S."/>
            <person name="Leontyevskaya E.A."/>
            <person name="Leontyevskaya N.V."/>
        </authorList>
    </citation>
    <scope>NUCLEOTIDE SEQUENCE [LARGE SCALE GENOMIC DNA]</scope>
    <source>
        <strain evidence="2 3">10.1.1</strain>
    </source>
</reference>
<evidence type="ECO:0000313" key="2">
    <source>
        <dbReference type="EMBL" id="UNP28868.1"/>
    </source>
</evidence>
<dbReference type="Pfam" id="PF12697">
    <property type="entry name" value="Abhydrolase_6"/>
    <property type="match status" value="1"/>
</dbReference>
<dbReference type="GO" id="GO:0016787">
    <property type="term" value="F:hydrolase activity"/>
    <property type="evidence" value="ECO:0007669"/>
    <property type="project" value="UniProtKB-KW"/>
</dbReference>
<organism evidence="2 3">
    <name type="scientific">Lysobacter gummosus</name>
    <dbReference type="NCBI Taxonomy" id="262324"/>
    <lineage>
        <taxon>Bacteria</taxon>
        <taxon>Pseudomonadati</taxon>
        <taxon>Pseudomonadota</taxon>
        <taxon>Gammaproteobacteria</taxon>
        <taxon>Lysobacterales</taxon>
        <taxon>Lysobacteraceae</taxon>
        <taxon>Lysobacter</taxon>
    </lineage>
</organism>
<keyword evidence="3" id="KW-1185">Reference proteome</keyword>
<dbReference type="SUPFAM" id="SSF53474">
    <property type="entry name" value="alpha/beta-Hydrolases"/>
    <property type="match status" value="1"/>
</dbReference>
<keyword evidence="2" id="KW-0378">Hydrolase</keyword>
<dbReference type="InterPro" id="IPR050266">
    <property type="entry name" value="AB_hydrolase_sf"/>
</dbReference>
<feature type="domain" description="AB hydrolase-1" evidence="1">
    <location>
        <begin position="73"/>
        <end position="314"/>
    </location>
</feature>
<dbReference type="InterPro" id="IPR029058">
    <property type="entry name" value="AB_hydrolase_fold"/>
</dbReference>
<dbReference type="PANTHER" id="PTHR43798">
    <property type="entry name" value="MONOACYLGLYCEROL LIPASE"/>
    <property type="match status" value="1"/>
</dbReference>
<protein>
    <submittedName>
        <fullName evidence="2">Alpha/beta fold hydrolase</fullName>
    </submittedName>
</protein>
<name>A0ABY3XEF3_9GAMM</name>
<dbReference type="EMBL" id="CP093547">
    <property type="protein sequence ID" value="UNP28868.1"/>
    <property type="molecule type" value="Genomic_DNA"/>
</dbReference>
<evidence type="ECO:0000313" key="3">
    <source>
        <dbReference type="Proteomes" id="UP000829194"/>
    </source>
</evidence>
<dbReference type="Proteomes" id="UP000829194">
    <property type="component" value="Chromosome"/>
</dbReference>
<proteinExistence type="predicted"/>
<gene>
    <name evidence="2" type="ORF">MOV92_20715</name>
</gene>